<dbReference type="OMA" id="WAGHRYL"/>
<evidence type="ECO:0000256" key="1">
    <source>
        <dbReference type="SAM" id="MobiDB-lite"/>
    </source>
</evidence>
<reference evidence="2 3" key="1">
    <citation type="journal article" date="2007" name="Nature">
        <title>Evolution of genes and genomes on the Drosophila phylogeny.</title>
        <authorList>
            <consortium name="Drosophila 12 Genomes Consortium"/>
            <person name="Clark A.G."/>
            <person name="Eisen M.B."/>
            <person name="Smith D.R."/>
            <person name="Bergman C.M."/>
            <person name="Oliver B."/>
            <person name="Markow T.A."/>
            <person name="Kaufman T.C."/>
            <person name="Kellis M."/>
            <person name="Gelbart W."/>
            <person name="Iyer V.N."/>
            <person name="Pollard D.A."/>
            <person name="Sackton T.B."/>
            <person name="Larracuente A.M."/>
            <person name="Singh N.D."/>
            <person name="Abad J.P."/>
            <person name="Abt D.N."/>
            <person name="Adryan B."/>
            <person name="Aguade M."/>
            <person name="Akashi H."/>
            <person name="Anderson W.W."/>
            <person name="Aquadro C.F."/>
            <person name="Ardell D.H."/>
            <person name="Arguello R."/>
            <person name="Artieri C.G."/>
            <person name="Barbash D.A."/>
            <person name="Barker D."/>
            <person name="Barsanti P."/>
            <person name="Batterham P."/>
            <person name="Batzoglou S."/>
            <person name="Begun D."/>
            <person name="Bhutkar A."/>
            <person name="Blanco E."/>
            <person name="Bosak S.A."/>
            <person name="Bradley R.K."/>
            <person name="Brand A.D."/>
            <person name="Brent M.R."/>
            <person name="Brooks A.N."/>
            <person name="Brown R.H."/>
            <person name="Butlin R.K."/>
            <person name="Caggese C."/>
            <person name="Calvi B.R."/>
            <person name="Bernardo de Carvalho A."/>
            <person name="Caspi A."/>
            <person name="Castrezana S."/>
            <person name="Celniker S.E."/>
            <person name="Chang J.L."/>
            <person name="Chapple C."/>
            <person name="Chatterji S."/>
            <person name="Chinwalla A."/>
            <person name="Civetta A."/>
            <person name="Clifton S.W."/>
            <person name="Comeron J.M."/>
            <person name="Costello J.C."/>
            <person name="Coyne J.A."/>
            <person name="Daub J."/>
            <person name="David R.G."/>
            <person name="Delcher A.L."/>
            <person name="Delehaunty K."/>
            <person name="Do C.B."/>
            <person name="Ebling H."/>
            <person name="Edwards K."/>
            <person name="Eickbush T."/>
            <person name="Evans J.D."/>
            <person name="Filipski A."/>
            <person name="Findeiss S."/>
            <person name="Freyhult E."/>
            <person name="Fulton L."/>
            <person name="Fulton R."/>
            <person name="Garcia A.C."/>
            <person name="Gardiner A."/>
            <person name="Garfield D.A."/>
            <person name="Garvin B.E."/>
            <person name="Gibson G."/>
            <person name="Gilbert D."/>
            <person name="Gnerre S."/>
            <person name="Godfrey J."/>
            <person name="Good R."/>
            <person name="Gotea V."/>
            <person name="Gravely B."/>
            <person name="Greenberg A.J."/>
            <person name="Griffiths-Jones S."/>
            <person name="Gross S."/>
            <person name="Guigo R."/>
            <person name="Gustafson E.A."/>
            <person name="Haerty W."/>
            <person name="Hahn M.W."/>
            <person name="Halligan D.L."/>
            <person name="Halpern A.L."/>
            <person name="Halter G.M."/>
            <person name="Han M.V."/>
            <person name="Heger A."/>
            <person name="Hillier L."/>
            <person name="Hinrichs A.S."/>
            <person name="Holmes I."/>
            <person name="Hoskins R.A."/>
            <person name="Hubisz M.J."/>
            <person name="Hultmark D."/>
            <person name="Huntley M.A."/>
            <person name="Jaffe D.B."/>
            <person name="Jagadeeshan S."/>
            <person name="Jeck W.R."/>
            <person name="Johnson J."/>
            <person name="Jones C.D."/>
            <person name="Jordan W.C."/>
            <person name="Karpen G.H."/>
            <person name="Kataoka E."/>
            <person name="Keightley P.D."/>
            <person name="Kheradpour P."/>
            <person name="Kirkness E.F."/>
            <person name="Koerich L.B."/>
            <person name="Kristiansen K."/>
            <person name="Kudrna D."/>
            <person name="Kulathinal R.J."/>
            <person name="Kumar S."/>
            <person name="Kwok R."/>
            <person name="Lander E."/>
            <person name="Langley C.H."/>
            <person name="Lapoint R."/>
            <person name="Lazzaro B.P."/>
            <person name="Lee S.J."/>
            <person name="Levesque L."/>
            <person name="Li R."/>
            <person name="Lin C.F."/>
            <person name="Lin M.F."/>
            <person name="Lindblad-Toh K."/>
            <person name="Llopart A."/>
            <person name="Long M."/>
            <person name="Low L."/>
            <person name="Lozovsky E."/>
            <person name="Lu J."/>
            <person name="Luo M."/>
            <person name="Machado C.A."/>
            <person name="Makalowski W."/>
            <person name="Marzo M."/>
            <person name="Matsuda M."/>
            <person name="Matzkin L."/>
            <person name="McAllister B."/>
            <person name="McBride C.S."/>
            <person name="McKernan B."/>
            <person name="McKernan K."/>
            <person name="Mendez-Lago M."/>
            <person name="Minx P."/>
            <person name="Mollenhauer M.U."/>
            <person name="Montooth K."/>
            <person name="Mount S.M."/>
            <person name="Mu X."/>
            <person name="Myers E."/>
            <person name="Negre B."/>
            <person name="Newfeld S."/>
            <person name="Nielsen R."/>
            <person name="Noor M.A."/>
            <person name="O'Grady P."/>
            <person name="Pachter L."/>
            <person name="Papaceit M."/>
            <person name="Parisi M.J."/>
            <person name="Parisi M."/>
            <person name="Parts L."/>
            <person name="Pedersen J.S."/>
            <person name="Pesole G."/>
            <person name="Phillippy A.M."/>
            <person name="Ponting C.P."/>
            <person name="Pop M."/>
            <person name="Porcelli D."/>
            <person name="Powell J.R."/>
            <person name="Prohaska S."/>
            <person name="Pruitt K."/>
            <person name="Puig M."/>
            <person name="Quesneville H."/>
            <person name="Ram K.R."/>
            <person name="Rand D."/>
            <person name="Rasmussen M.D."/>
            <person name="Reed L.K."/>
            <person name="Reenan R."/>
            <person name="Reily A."/>
            <person name="Remington K.A."/>
            <person name="Rieger T.T."/>
            <person name="Ritchie M.G."/>
            <person name="Robin C."/>
            <person name="Rogers Y.H."/>
            <person name="Rohde C."/>
            <person name="Rozas J."/>
            <person name="Rubenfield M.J."/>
            <person name="Ruiz A."/>
            <person name="Russo S."/>
            <person name="Salzberg S.L."/>
            <person name="Sanchez-Gracia A."/>
            <person name="Saranga D.J."/>
            <person name="Sato H."/>
            <person name="Schaeffer S.W."/>
            <person name="Schatz M.C."/>
            <person name="Schlenke T."/>
            <person name="Schwartz R."/>
            <person name="Segarra C."/>
            <person name="Singh R.S."/>
            <person name="Sirot L."/>
            <person name="Sirota M."/>
            <person name="Sisneros N.B."/>
            <person name="Smith C.D."/>
            <person name="Smith T.F."/>
            <person name="Spieth J."/>
            <person name="Stage D.E."/>
            <person name="Stark A."/>
            <person name="Stephan W."/>
            <person name="Strausberg R.L."/>
            <person name="Strempel S."/>
            <person name="Sturgill D."/>
            <person name="Sutton G."/>
            <person name="Sutton G.G."/>
            <person name="Tao W."/>
            <person name="Teichmann S."/>
            <person name="Tobari Y.N."/>
            <person name="Tomimura Y."/>
            <person name="Tsolas J.M."/>
            <person name="Valente V.L."/>
            <person name="Venter E."/>
            <person name="Venter J.C."/>
            <person name="Vicario S."/>
            <person name="Vieira F.G."/>
            <person name="Vilella A.J."/>
            <person name="Villasante A."/>
            <person name="Walenz B."/>
            <person name="Wang J."/>
            <person name="Wasserman M."/>
            <person name="Watts T."/>
            <person name="Wilson D."/>
            <person name="Wilson R.K."/>
            <person name="Wing R.A."/>
            <person name="Wolfner M.F."/>
            <person name="Wong A."/>
            <person name="Wong G.K."/>
            <person name="Wu C.I."/>
            <person name="Wu G."/>
            <person name="Yamamoto D."/>
            <person name="Yang H.P."/>
            <person name="Yang S.P."/>
            <person name="Yorke J.A."/>
            <person name="Yoshida K."/>
            <person name="Zdobnov E."/>
            <person name="Zhang P."/>
            <person name="Zhang Y."/>
            <person name="Zimin A.V."/>
            <person name="Baldwin J."/>
            <person name="Abdouelleil A."/>
            <person name="Abdulkadir J."/>
            <person name="Abebe A."/>
            <person name="Abera B."/>
            <person name="Abreu J."/>
            <person name="Acer S.C."/>
            <person name="Aftuck L."/>
            <person name="Alexander A."/>
            <person name="An P."/>
            <person name="Anderson E."/>
            <person name="Anderson S."/>
            <person name="Arachi H."/>
            <person name="Azer M."/>
            <person name="Bachantsang P."/>
            <person name="Barry A."/>
            <person name="Bayul T."/>
            <person name="Berlin A."/>
            <person name="Bessette D."/>
            <person name="Bloom T."/>
            <person name="Blye J."/>
            <person name="Boguslavskiy L."/>
            <person name="Bonnet C."/>
            <person name="Boukhgalter B."/>
            <person name="Bourzgui I."/>
            <person name="Brown A."/>
            <person name="Cahill P."/>
            <person name="Channer S."/>
            <person name="Cheshatsang Y."/>
            <person name="Chuda L."/>
            <person name="Citroen M."/>
            <person name="Collymore A."/>
            <person name="Cooke P."/>
            <person name="Costello M."/>
            <person name="D'Aco K."/>
            <person name="Daza R."/>
            <person name="De Haan G."/>
            <person name="DeGray S."/>
            <person name="DeMaso C."/>
            <person name="Dhargay N."/>
            <person name="Dooley K."/>
            <person name="Dooley E."/>
            <person name="Doricent M."/>
            <person name="Dorje P."/>
            <person name="Dorjee K."/>
            <person name="Dupes A."/>
            <person name="Elong R."/>
            <person name="Falk J."/>
            <person name="Farina A."/>
            <person name="Faro S."/>
            <person name="Ferguson D."/>
            <person name="Fisher S."/>
            <person name="Foley C.D."/>
            <person name="Franke A."/>
            <person name="Friedrich D."/>
            <person name="Gadbois L."/>
            <person name="Gearin G."/>
            <person name="Gearin C.R."/>
            <person name="Giannoukos G."/>
            <person name="Goode T."/>
            <person name="Graham J."/>
            <person name="Grandbois E."/>
            <person name="Grewal S."/>
            <person name="Gyaltsen K."/>
            <person name="Hafez N."/>
            <person name="Hagos B."/>
            <person name="Hall J."/>
            <person name="Henson C."/>
            <person name="Hollinger A."/>
            <person name="Honan T."/>
            <person name="Huard M.D."/>
            <person name="Hughes L."/>
            <person name="Hurhula B."/>
            <person name="Husby M.E."/>
            <person name="Kamat A."/>
            <person name="Kanga B."/>
            <person name="Kashin S."/>
            <person name="Khazanovich D."/>
            <person name="Kisner P."/>
            <person name="Lance K."/>
            <person name="Lara M."/>
            <person name="Lee W."/>
            <person name="Lennon N."/>
            <person name="Letendre F."/>
            <person name="LeVine R."/>
            <person name="Lipovsky A."/>
            <person name="Liu X."/>
            <person name="Liu J."/>
            <person name="Liu S."/>
            <person name="Lokyitsang T."/>
            <person name="Lokyitsang Y."/>
            <person name="Lubonja R."/>
            <person name="Lui A."/>
            <person name="MacDonald P."/>
            <person name="Magnisalis V."/>
            <person name="Maru K."/>
            <person name="Matthews C."/>
            <person name="McCusker W."/>
            <person name="McDonough S."/>
            <person name="Mehta T."/>
            <person name="Meldrim J."/>
            <person name="Meneus L."/>
            <person name="Mihai O."/>
            <person name="Mihalev A."/>
            <person name="Mihova T."/>
            <person name="Mittelman R."/>
            <person name="Mlenga V."/>
            <person name="Montmayeur A."/>
            <person name="Mulrain L."/>
            <person name="Navidi A."/>
            <person name="Naylor J."/>
            <person name="Negash T."/>
            <person name="Nguyen T."/>
            <person name="Nguyen N."/>
            <person name="Nicol R."/>
            <person name="Norbu C."/>
            <person name="Norbu N."/>
            <person name="Novod N."/>
            <person name="O'Neill B."/>
            <person name="Osman S."/>
            <person name="Markiewicz E."/>
            <person name="Oyono O.L."/>
            <person name="Patti C."/>
            <person name="Phunkhang P."/>
            <person name="Pierre F."/>
            <person name="Priest M."/>
            <person name="Raghuraman S."/>
            <person name="Rege F."/>
            <person name="Reyes R."/>
            <person name="Rise C."/>
            <person name="Rogov P."/>
            <person name="Ross K."/>
            <person name="Ryan E."/>
            <person name="Settipalli S."/>
            <person name="Shea T."/>
            <person name="Sherpa N."/>
            <person name="Shi L."/>
            <person name="Shih D."/>
            <person name="Sparrow T."/>
            <person name="Spaulding J."/>
            <person name="Stalker J."/>
            <person name="Stange-Thomann N."/>
            <person name="Stavropoulos S."/>
            <person name="Stone C."/>
            <person name="Strader C."/>
            <person name="Tesfaye S."/>
            <person name="Thomson T."/>
            <person name="Thoulutsang Y."/>
            <person name="Thoulutsang D."/>
            <person name="Topham K."/>
            <person name="Topping I."/>
            <person name="Tsamla T."/>
            <person name="Vassiliev H."/>
            <person name="Vo A."/>
            <person name="Wangchuk T."/>
            <person name="Wangdi T."/>
            <person name="Weiand M."/>
            <person name="Wilkinson J."/>
            <person name="Wilson A."/>
            <person name="Yadav S."/>
            <person name="Young G."/>
            <person name="Yu Q."/>
            <person name="Zembek L."/>
            <person name="Zhong D."/>
            <person name="Zimmer A."/>
            <person name="Zwirko Z."/>
            <person name="Jaffe D.B."/>
            <person name="Alvarez P."/>
            <person name="Brockman W."/>
            <person name="Butler J."/>
            <person name="Chin C."/>
            <person name="Gnerre S."/>
            <person name="Grabherr M."/>
            <person name="Kleber M."/>
            <person name="Mauceli E."/>
            <person name="MacCallum I."/>
        </authorList>
    </citation>
    <scope>NUCLEOTIDE SEQUENCE [LARGE SCALE GENOMIC DNA]</scope>
    <source>
        <strain evidence="3">Tucson 14030-0811.24</strain>
    </source>
</reference>
<dbReference type="InParanoid" id="B4NDS7"/>
<organism evidence="2 3">
    <name type="scientific">Drosophila willistoni</name>
    <name type="common">Fruit fly</name>
    <dbReference type="NCBI Taxonomy" id="7260"/>
    <lineage>
        <taxon>Eukaryota</taxon>
        <taxon>Metazoa</taxon>
        <taxon>Ecdysozoa</taxon>
        <taxon>Arthropoda</taxon>
        <taxon>Hexapoda</taxon>
        <taxon>Insecta</taxon>
        <taxon>Pterygota</taxon>
        <taxon>Neoptera</taxon>
        <taxon>Endopterygota</taxon>
        <taxon>Diptera</taxon>
        <taxon>Brachycera</taxon>
        <taxon>Muscomorpha</taxon>
        <taxon>Ephydroidea</taxon>
        <taxon>Drosophilidae</taxon>
        <taxon>Drosophila</taxon>
        <taxon>Sophophora</taxon>
    </lineage>
</organism>
<dbReference type="Proteomes" id="UP000007798">
    <property type="component" value="Unassembled WGS sequence"/>
</dbReference>
<feature type="compositionally biased region" description="Basic residues" evidence="1">
    <location>
        <begin position="18"/>
        <end position="28"/>
    </location>
</feature>
<feature type="compositionally biased region" description="Basic and acidic residues" evidence="1">
    <location>
        <begin position="460"/>
        <end position="470"/>
    </location>
</feature>
<feature type="region of interest" description="Disordered" evidence="1">
    <location>
        <begin position="168"/>
        <end position="211"/>
    </location>
</feature>
<gene>
    <name evidence="2" type="primary">Dwil\GK25413</name>
    <name evidence="2" type="ORF">Dwil_GK25413</name>
</gene>
<accession>B4NDS7</accession>
<dbReference type="eggNOG" id="ENOG502T8S2">
    <property type="taxonomic scope" value="Eukaryota"/>
</dbReference>
<feature type="compositionally biased region" description="Polar residues" evidence="1">
    <location>
        <begin position="473"/>
        <end position="486"/>
    </location>
</feature>
<feature type="compositionally biased region" description="Polar residues" evidence="1">
    <location>
        <begin position="33"/>
        <end position="42"/>
    </location>
</feature>
<name>B4NDS7_DROWI</name>
<dbReference type="KEGG" id="dwi:6649056"/>
<feature type="region of interest" description="Disordered" evidence="1">
    <location>
        <begin position="1"/>
        <end position="49"/>
    </location>
</feature>
<dbReference type="EMBL" id="CH964239">
    <property type="protein sequence ID" value="EDW81896.1"/>
    <property type="molecule type" value="Genomic_DNA"/>
</dbReference>
<dbReference type="PhylomeDB" id="B4NDS7"/>
<feature type="compositionally biased region" description="Basic and acidic residues" evidence="1">
    <location>
        <begin position="1"/>
        <end position="17"/>
    </location>
</feature>
<feature type="compositionally biased region" description="Basic and acidic residues" evidence="1">
    <location>
        <begin position="429"/>
        <end position="447"/>
    </location>
</feature>
<dbReference type="HOGENOM" id="CLU_487694_0_0_1"/>
<evidence type="ECO:0000313" key="3">
    <source>
        <dbReference type="Proteomes" id="UP000007798"/>
    </source>
</evidence>
<dbReference type="STRING" id="7260.B4NDS7"/>
<sequence>MATPMEEHQELRSEGMGRRRQMGARRRRDAAQTFGQQQQTKFSRAKWVTESSKTGKSLAVVRPQHSHGSGVGSTLVGGGGGDVIAKTRTNVATSRSAFGRSYVAPIVSAAATKTPRQTRFRSVKAKVDSHLCPGISSMTSRMPIADKNNKPLTAAHEQLELLLNQIEQSNDPVSHTRRRRSNQAHSSKATMRRPMDQRPMPPAPAASPMMSARRGGNLEMASTVSSTETARRSLKILDVHTGSFISYEESLRRHPASSPGRSPRPIQATASSVPVLPNVPLVHNPQLLPQAKRDALVQLLSRAEQHDKGIVDILRSSPCHDPSRETMRMMLQMLPLNPGDSPYGEKFWAGHRYLEERQKLHQQLKPDDIRFKEVKIIREPNGQMYLSRTLEEELKDEKMVLEFMEAEMKRLAKADRDEDADENDTLKPLNERQERAMRERAELDAEKQRISDLRAKHNRAEMKKTQKVPETDPNISQQGQSNTDTSAQSIEELIGQRYQFRAQCQRSCLYNNPHNAEPWKLYANVAKNISCHLVDNIDGEFNRSVANYIKDFVDSETHL</sequence>
<dbReference type="OrthoDB" id="7873088at2759"/>
<feature type="region of interest" description="Disordered" evidence="1">
    <location>
        <begin position="460"/>
        <end position="486"/>
    </location>
</feature>
<protein>
    <submittedName>
        <fullName evidence="2">Uncharacterized protein</fullName>
    </submittedName>
</protein>
<proteinExistence type="predicted"/>
<keyword evidence="3" id="KW-1185">Reference proteome</keyword>
<evidence type="ECO:0000313" key="2">
    <source>
        <dbReference type="EMBL" id="EDW81896.1"/>
    </source>
</evidence>
<dbReference type="AlphaFoldDB" id="B4NDS7"/>
<feature type="region of interest" description="Disordered" evidence="1">
    <location>
        <begin position="412"/>
        <end position="447"/>
    </location>
</feature>